<dbReference type="PANTHER" id="PTHR10015:SF427">
    <property type="entry name" value="HEAT SHOCK FACTOR PROTEIN"/>
    <property type="match status" value="1"/>
</dbReference>
<dbReference type="PANTHER" id="PTHR10015">
    <property type="entry name" value="HEAT SHOCK TRANSCRIPTION FACTOR"/>
    <property type="match status" value="1"/>
</dbReference>
<dbReference type="Gene3D" id="3.80.10.10">
    <property type="entry name" value="Ribonuclease Inhibitor"/>
    <property type="match status" value="1"/>
</dbReference>
<keyword evidence="8" id="KW-0812">Transmembrane</keyword>
<sequence length="953" mass="106451">MPSLPMRTNSYRMRVVPTTSDDATAAMDDGGESLPPDRSSGSPSVALPVDDFQLYMPLSPSARRGFWLLLVFLQGMHATYMTFLATIYVRRHVKTSFLYDLSHSFLFSDANAFLDRYHLWVAVSSAFFAAGFSFFALDMVWWTLWKRRICFMRPDPHGRSTTIVLHSRIPDVRAADPAGPAVVNLFRRVFGLRGVHFGIGMTIRELVEVAMQTRQAYALSRFVSRLWVNQSFGVVIFANCVSSTLIHAWLTRRGHAAGVFAAWLRFSCILVDFLLDFCWGIAIPMCLFAPHVVAHNRDEWNGNLIDQSTDLLRKEVEQVLVLSLENYLWGFLPMISSLANLLKMRRLLHTSDSVGCVKSGAKTPRANVVVKSASPPAPVPAPRASHVSVHGVHRAVEILLACYGVGLLAVSILASGVLSRDASSQFSCDHQVYPWFARQKACSRRVINCTAAGIRGSRDELQTAIALFYAPSLTLLEITDCDAVDVPEELFRLHKLNILTLRFSRVASWDVNAAMTPLEELTTLKLSNVELATVPFGLVQRPLPPSLEFVSVYNTDMSTALALPDTLRHNWRSVHYFYCDACNLSVIPPAMYELGELQDLSLCENGMKELPDAFAALQTSLLFIYLSGNPLQSLPDSLWHRGLQDVFADLTNLSTLPLSLPTLVDPGFQVHAHGTPVCAALERLDPALHEAMPVTKPRELAPFLRQLREILTHESPSVIRWTEDGRAFEIHDVHQMTHVVLPKYFKHCKYASFQRQLNYFNFKKWTKARSPACTFSNSFFLRDAPELMWHIVRKRDTNYKSRRRSSITSHSSASPAPPATQYAQQPMLTPATFDTFEPMMIDDDDWMFDDDDDVSDFGDDPDCLLEWIDEEFPSMECLERLHSPGTVFVTPGRRLSATSSTGSNSAAGGAAPSSRSSSSTRASSRTATKSTVLPIPFFTNVPIVSSGGVSMMW</sequence>
<feature type="transmembrane region" description="Helical" evidence="8">
    <location>
        <begin position="398"/>
        <end position="418"/>
    </location>
</feature>
<keyword evidence="4" id="KW-0238">DNA-binding</keyword>
<dbReference type="Pfam" id="PF00447">
    <property type="entry name" value="HSF_DNA-bind"/>
    <property type="match status" value="1"/>
</dbReference>
<dbReference type="AlphaFoldDB" id="A0AAD5Q2K4"/>
<keyword evidence="8" id="KW-1133">Transmembrane helix</keyword>
<proteinExistence type="inferred from homology"/>
<dbReference type="Gene3D" id="1.10.10.10">
    <property type="entry name" value="Winged helix-like DNA-binding domain superfamily/Winged helix DNA-binding domain"/>
    <property type="match status" value="1"/>
</dbReference>
<evidence type="ECO:0000256" key="6">
    <source>
        <dbReference type="RuleBase" id="RU004020"/>
    </source>
</evidence>
<keyword evidence="2" id="KW-0433">Leucine-rich repeat</keyword>
<feature type="region of interest" description="Disordered" evidence="7">
    <location>
        <begin position="800"/>
        <end position="826"/>
    </location>
</feature>
<dbReference type="InterPro" id="IPR000232">
    <property type="entry name" value="HSF_DNA-bd"/>
</dbReference>
<dbReference type="FunFam" id="1.10.10.10:FF:000286">
    <property type="entry name" value="Heat shock transcription factor"/>
    <property type="match status" value="1"/>
</dbReference>
<evidence type="ECO:0000256" key="3">
    <source>
        <dbReference type="ARBA" id="ARBA00022737"/>
    </source>
</evidence>
<evidence type="ECO:0000313" key="10">
    <source>
        <dbReference type="EMBL" id="KAJ0393433.1"/>
    </source>
</evidence>
<protein>
    <recommendedName>
        <fullName evidence="9">HSF-type DNA-binding domain-containing protein</fullName>
    </recommendedName>
</protein>
<dbReference type="Proteomes" id="UP001209570">
    <property type="component" value="Unassembled WGS sequence"/>
</dbReference>
<comment type="caution">
    <text evidence="10">The sequence shown here is derived from an EMBL/GenBank/DDBJ whole genome shotgun (WGS) entry which is preliminary data.</text>
</comment>
<reference evidence="10" key="1">
    <citation type="submission" date="2021-12" db="EMBL/GenBank/DDBJ databases">
        <title>Prjna785345.</title>
        <authorList>
            <person name="Rujirawat T."/>
            <person name="Krajaejun T."/>
        </authorList>
    </citation>
    <scope>NUCLEOTIDE SEQUENCE</scope>
    <source>
        <strain evidence="10">Pi057C3</strain>
    </source>
</reference>
<dbReference type="InterPro" id="IPR032675">
    <property type="entry name" value="LRR_dom_sf"/>
</dbReference>
<dbReference type="SUPFAM" id="SSF46785">
    <property type="entry name" value="Winged helix' DNA-binding domain"/>
    <property type="match status" value="1"/>
</dbReference>
<dbReference type="InterPro" id="IPR036388">
    <property type="entry name" value="WH-like_DNA-bd_sf"/>
</dbReference>
<feature type="transmembrane region" description="Helical" evidence="8">
    <location>
        <begin position="262"/>
        <end position="288"/>
    </location>
</feature>
<keyword evidence="3" id="KW-0677">Repeat</keyword>
<feature type="compositionally biased region" description="Low complexity" evidence="7">
    <location>
        <begin position="896"/>
        <end position="925"/>
    </location>
</feature>
<evidence type="ECO:0000259" key="9">
    <source>
        <dbReference type="SMART" id="SM00415"/>
    </source>
</evidence>
<dbReference type="InterPro" id="IPR036390">
    <property type="entry name" value="WH_DNA-bd_sf"/>
</dbReference>
<evidence type="ECO:0000313" key="11">
    <source>
        <dbReference type="Proteomes" id="UP001209570"/>
    </source>
</evidence>
<feature type="transmembrane region" description="Helical" evidence="8">
    <location>
        <begin position="231"/>
        <end position="250"/>
    </location>
</feature>
<evidence type="ECO:0000256" key="8">
    <source>
        <dbReference type="SAM" id="Phobius"/>
    </source>
</evidence>
<comment type="subcellular location">
    <subcellularLocation>
        <location evidence="1">Nucleus</location>
    </subcellularLocation>
</comment>
<gene>
    <name evidence="10" type="ORF">P43SY_004933</name>
</gene>
<keyword evidence="11" id="KW-1185">Reference proteome</keyword>
<name>A0AAD5Q2K4_PYTIN</name>
<dbReference type="InterPro" id="IPR003591">
    <property type="entry name" value="Leu-rich_rpt_typical-subtyp"/>
</dbReference>
<organism evidence="10 11">
    <name type="scientific">Pythium insidiosum</name>
    <name type="common">Pythiosis disease agent</name>
    <dbReference type="NCBI Taxonomy" id="114742"/>
    <lineage>
        <taxon>Eukaryota</taxon>
        <taxon>Sar</taxon>
        <taxon>Stramenopiles</taxon>
        <taxon>Oomycota</taxon>
        <taxon>Peronosporomycetes</taxon>
        <taxon>Pythiales</taxon>
        <taxon>Pythiaceae</taxon>
        <taxon>Pythium</taxon>
    </lineage>
</organism>
<feature type="transmembrane region" description="Helical" evidence="8">
    <location>
        <begin position="117"/>
        <end position="144"/>
    </location>
</feature>
<comment type="similarity">
    <text evidence="6">Belongs to the HSF family.</text>
</comment>
<dbReference type="EMBL" id="JAKCXM010000493">
    <property type="protein sequence ID" value="KAJ0393433.1"/>
    <property type="molecule type" value="Genomic_DNA"/>
</dbReference>
<dbReference type="GO" id="GO:0003700">
    <property type="term" value="F:DNA-binding transcription factor activity"/>
    <property type="evidence" value="ECO:0007669"/>
    <property type="project" value="InterPro"/>
</dbReference>
<dbReference type="GO" id="GO:0043565">
    <property type="term" value="F:sequence-specific DNA binding"/>
    <property type="evidence" value="ECO:0007669"/>
    <property type="project" value="InterPro"/>
</dbReference>
<dbReference type="GO" id="GO:0005634">
    <property type="term" value="C:nucleus"/>
    <property type="evidence" value="ECO:0007669"/>
    <property type="project" value="UniProtKB-SubCell"/>
</dbReference>
<evidence type="ECO:0000256" key="1">
    <source>
        <dbReference type="ARBA" id="ARBA00004123"/>
    </source>
</evidence>
<evidence type="ECO:0000256" key="5">
    <source>
        <dbReference type="ARBA" id="ARBA00023242"/>
    </source>
</evidence>
<dbReference type="SMART" id="SM00415">
    <property type="entry name" value="HSF"/>
    <property type="match status" value="1"/>
</dbReference>
<evidence type="ECO:0000256" key="2">
    <source>
        <dbReference type="ARBA" id="ARBA00022614"/>
    </source>
</evidence>
<keyword evidence="5" id="KW-0539">Nucleus</keyword>
<dbReference type="SMART" id="SM00369">
    <property type="entry name" value="LRR_TYP"/>
    <property type="match status" value="3"/>
</dbReference>
<evidence type="ECO:0000256" key="7">
    <source>
        <dbReference type="SAM" id="MobiDB-lite"/>
    </source>
</evidence>
<accession>A0AAD5Q2K4</accession>
<feature type="region of interest" description="Disordered" evidence="7">
    <location>
        <begin position="892"/>
        <end position="925"/>
    </location>
</feature>
<feature type="domain" description="HSF-type DNA-binding" evidence="9">
    <location>
        <begin position="699"/>
        <end position="794"/>
    </location>
</feature>
<feature type="region of interest" description="Disordered" evidence="7">
    <location>
        <begin position="22"/>
        <end position="43"/>
    </location>
</feature>
<feature type="transmembrane region" description="Helical" evidence="8">
    <location>
        <begin position="66"/>
        <end position="89"/>
    </location>
</feature>
<evidence type="ECO:0000256" key="4">
    <source>
        <dbReference type="ARBA" id="ARBA00023125"/>
    </source>
</evidence>
<dbReference type="SUPFAM" id="SSF52047">
    <property type="entry name" value="RNI-like"/>
    <property type="match status" value="1"/>
</dbReference>
<keyword evidence="8" id="KW-0472">Membrane</keyword>